<keyword evidence="1" id="KW-0472">Membrane</keyword>
<evidence type="ECO:0008006" key="4">
    <source>
        <dbReference type="Google" id="ProtNLM"/>
    </source>
</evidence>
<dbReference type="AlphaFoldDB" id="G8WVT3"/>
<reference evidence="3" key="1">
    <citation type="submission" date="2011-12" db="EMBL/GenBank/DDBJ databases">
        <title>Complete genome sequence of Streptomyces cattleya strain DSM 46488.</title>
        <authorList>
            <person name="Ou H.-Y."/>
            <person name="Li P."/>
            <person name="Zhao C."/>
            <person name="O'Hagan D."/>
            <person name="Deng Z."/>
        </authorList>
    </citation>
    <scope>NUCLEOTIDE SEQUENCE [LARGE SCALE GENOMIC DNA]</scope>
    <source>
        <strain evidence="3">ATCC 35852 / DSM 46488 / JCM 4925 / NBRC 14057 / NRRL 8057</strain>
    </source>
</reference>
<accession>G8WVT3</accession>
<sequence>MLAATAIHAYEATDADVPFLLVGFIASAVGTGTAALLLVARAPRLGWALGGLTALLTFVGYVVTRATPIPTDEDDYGNWLELLGVVSLVVEAIIVVMAVWALAGATPGRLRRSDRAG</sequence>
<keyword evidence="3" id="KW-1185">Reference proteome</keyword>
<evidence type="ECO:0000313" key="3">
    <source>
        <dbReference type="Proteomes" id="UP000007842"/>
    </source>
</evidence>
<organism evidence="2 3">
    <name type="scientific">Streptantibioticus cattleyicolor (strain ATCC 35852 / DSM 46488 / JCM 4925 / NBRC 14057 / NRRL 8057)</name>
    <name type="common">Streptomyces cattleya</name>
    <dbReference type="NCBI Taxonomy" id="1003195"/>
    <lineage>
        <taxon>Bacteria</taxon>
        <taxon>Bacillati</taxon>
        <taxon>Actinomycetota</taxon>
        <taxon>Actinomycetes</taxon>
        <taxon>Kitasatosporales</taxon>
        <taxon>Streptomycetaceae</taxon>
        <taxon>Streptantibioticus</taxon>
    </lineage>
</organism>
<feature type="transmembrane region" description="Helical" evidence="1">
    <location>
        <begin position="83"/>
        <end position="103"/>
    </location>
</feature>
<feature type="transmembrane region" description="Helical" evidence="1">
    <location>
        <begin position="19"/>
        <end position="38"/>
    </location>
</feature>
<evidence type="ECO:0000313" key="2">
    <source>
        <dbReference type="EMBL" id="AEW92378.1"/>
    </source>
</evidence>
<proteinExistence type="predicted"/>
<dbReference type="PATRIC" id="fig|1003195.29.peg.6"/>
<keyword evidence="1" id="KW-1133">Transmembrane helix</keyword>
<name>G8WVT3_STREN</name>
<feature type="transmembrane region" description="Helical" evidence="1">
    <location>
        <begin position="45"/>
        <end position="63"/>
    </location>
</feature>
<gene>
    <name evidence="2" type="ordered locus">SCATT_00070</name>
</gene>
<dbReference type="KEGG" id="scy:SCATT_00070"/>
<protein>
    <recommendedName>
        <fullName evidence="4">Integral membrane protein</fullName>
    </recommendedName>
</protein>
<dbReference type="Proteomes" id="UP000007842">
    <property type="component" value="Chromosome"/>
</dbReference>
<keyword evidence="1" id="KW-0812">Transmembrane</keyword>
<dbReference type="HOGENOM" id="CLU_2083479_0_0_11"/>
<evidence type="ECO:0000256" key="1">
    <source>
        <dbReference type="SAM" id="Phobius"/>
    </source>
</evidence>
<dbReference type="EMBL" id="CP003219">
    <property type="protein sequence ID" value="AEW92378.1"/>
    <property type="molecule type" value="Genomic_DNA"/>
</dbReference>